<dbReference type="STRING" id="7167.A0A182F1G5"/>
<evidence type="ECO:0000313" key="1">
    <source>
        <dbReference type="EnsemblMetazoa" id="AALB000288-PA"/>
    </source>
</evidence>
<keyword evidence="2" id="KW-1185">Reference proteome</keyword>
<evidence type="ECO:0000313" key="2">
    <source>
        <dbReference type="Proteomes" id="UP000069272"/>
    </source>
</evidence>
<organism evidence="1 2">
    <name type="scientific">Anopheles albimanus</name>
    <name type="common">New world malaria mosquito</name>
    <dbReference type="NCBI Taxonomy" id="7167"/>
    <lineage>
        <taxon>Eukaryota</taxon>
        <taxon>Metazoa</taxon>
        <taxon>Ecdysozoa</taxon>
        <taxon>Arthropoda</taxon>
        <taxon>Hexapoda</taxon>
        <taxon>Insecta</taxon>
        <taxon>Pterygota</taxon>
        <taxon>Neoptera</taxon>
        <taxon>Endopterygota</taxon>
        <taxon>Diptera</taxon>
        <taxon>Nematocera</taxon>
        <taxon>Culicoidea</taxon>
        <taxon>Culicidae</taxon>
        <taxon>Anophelinae</taxon>
        <taxon>Anopheles</taxon>
    </lineage>
</organism>
<reference evidence="1" key="2">
    <citation type="submission" date="2022-08" db="UniProtKB">
        <authorList>
            <consortium name="EnsemblMetazoa"/>
        </authorList>
    </citation>
    <scope>IDENTIFICATION</scope>
    <source>
        <strain evidence="1">STECLA/ALBI9_A</strain>
    </source>
</reference>
<dbReference type="VEuPathDB" id="VectorBase:AALB000288"/>
<dbReference type="InterPro" id="IPR020837">
    <property type="entry name" value="Fibrinogen_CS"/>
</dbReference>
<dbReference type="InterPro" id="IPR002181">
    <property type="entry name" value="Fibrinogen_a/b/g_C_dom"/>
</dbReference>
<accession>A0A182F1G5</accession>
<name>A0A182F1G5_ANOAL</name>
<dbReference type="EnsemblMetazoa" id="AALB000288-RA">
    <property type="protein sequence ID" value="AALB000288-PA"/>
    <property type="gene ID" value="AALB000288"/>
</dbReference>
<dbReference type="PANTHER" id="PTHR19143">
    <property type="entry name" value="FIBRINOGEN/TENASCIN/ANGIOPOEITIN"/>
    <property type="match status" value="1"/>
</dbReference>
<dbReference type="PROSITE" id="PS00514">
    <property type="entry name" value="FIBRINOGEN_C_1"/>
    <property type="match status" value="1"/>
</dbReference>
<dbReference type="GO" id="GO:0005615">
    <property type="term" value="C:extracellular space"/>
    <property type="evidence" value="ECO:0007669"/>
    <property type="project" value="TreeGrafter"/>
</dbReference>
<dbReference type="SUPFAM" id="SSF56496">
    <property type="entry name" value="Fibrinogen C-terminal domain-like"/>
    <property type="match status" value="1"/>
</dbReference>
<dbReference type="SMART" id="SM00186">
    <property type="entry name" value="FBG"/>
    <property type="match status" value="1"/>
</dbReference>
<dbReference type="PANTHER" id="PTHR19143:SF327">
    <property type="entry name" value="FI21813P1-RELATED"/>
    <property type="match status" value="1"/>
</dbReference>
<protein>
    <submittedName>
        <fullName evidence="1">Fibrinogen C-terminal domain-containing protein</fullName>
    </submittedName>
</protein>
<dbReference type="Gene3D" id="3.90.215.10">
    <property type="entry name" value="Gamma Fibrinogen, chain A, domain 1"/>
    <property type="match status" value="1"/>
</dbReference>
<dbReference type="Pfam" id="PF00147">
    <property type="entry name" value="Fibrinogen_C"/>
    <property type="match status" value="1"/>
</dbReference>
<dbReference type="InterPro" id="IPR014716">
    <property type="entry name" value="Fibrinogen_a/b/g_C_1"/>
</dbReference>
<sequence>MEAPDGGAQFSDSEPQLKIGVGENRFEWEKWMVKKIFSSDSSRIGMLRSTNLESVVADDTPNNIPAISEQQFFSSCREVPTNLSGFYNIRINNESEPFLGYCLHEKLGGGWLLVQFRFDGSVDFYRNWTEYRDGFGDNQKEFWIGLERLHQLTSATPHELLVQIRDFTELNAYAWYGEFEIGSESEQYQLKKLGRYSGSAGDSMSTQAGMKFSTMDRDNDEDSTTHCAQKHEGAWWYAHCGDANLNGRYMRGKNAKALYWYHFLENYEGLDHSKMMIRPAKKQLS</sequence>
<dbReference type="PROSITE" id="PS51406">
    <property type="entry name" value="FIBRINOGEN_C_2"/>
    <property type="match status" value="1"/>
</dbReference>
<dbReference type="VEuPathDB" id="VectorBase:AALB20_037572"/>
<reference evidence="1 2" key="1">
    <citation type="journal article" date="2017" name="G3 (Bethesda)">
        <title>The Physical Genome Mapping of Anopheles albimanus Corrected Scaffold Misassemblies and Identified Interarm Rearrangements in Genus Anopheles.</title>
        <authorList>
            <person name="Artemov G.N."/>
            <person name="Peery A.N."/>
            <person name="Jiang X."/>
            <person name="Tu Z."/>
            <person name="Stegniy V.N."/>
            <person name="Sharakhova M.V."/>
            <person name="Sharakhov I.V."/>
        </authorList>
    </citation>
    <scope>NUCLEOTIDE SEQUENCE [LARGE SCALE GENOMIC DNA]</scope>
    <source>
        <strain evidence="1 2">ALBI9_A</strain>
    </source>
</reference>
<dbReference type="AlphaFoldDB" id="A0A182F1G5"/>
<dbReference type="InterPro" id="IPR036056">
    <property type="entry name" value="Fibrinogen-like_C"/>
</dbReference>
<dbReference type="Proteomes" id="UP000069272">
    <property type="component" value="Chromosome 2L"/>
</dbReference>
<dbReference type="InterPro" id="IPR050373">
    <property type="entry name" value="Fibrinogen_C-term_domain"/>
</dbReference>
<proteinExistence type="predicted"/>
<dbReference type="CDD" id="cd00087">
    <property type="entry name" value="FReD"/>
    <property type="match status" value="1"/>
</dbReference>